<evidence type="ECO:0000259" key="9">
    <source>
        <dbReference type="PROSITE" id="PS50110"/>
    </source>
</evidence>
<organism evidence="11">
    <name type="scientific">Rhodopseudomonas palustris (strain BisA53)</name>
    <dbReference type="NCBI Taxonomy" id="316055"/>
    <lineage>
        <taxon>Bacteria</taxon>
        <taxon>Pseudomonadati</taxon>
        <taxon>Pseudomonadota</taxon>
        <taxon>Alphaproteobacteria</taxon>
        <taxon>Hyphomicrobiales</taxon>
        <taxon>Nitrobacteraceae</taxon>
        <taxon>Rhodopseudomonas</taxon>
    </lineage>
</organism>
<evidence type="ECO:0000313" key="11">
    <source>
        <dbReference type="EMBL" id="ABJ07565.1"/>
    </source>
</evidence>
<reference evidence="11" key="1">
    <citation type="submission" date="2006-09" db="EMBL/GenBank/DDBJ databases">
        <title>Complete sequence of Rhodopseudomonas palustris BisA53.</title>
        <authorList>
            <consortium name="US DOE Joint Genome Institute"/>
            <person name="Copeland A."/>
            <person name="Lucas S."/>
            <person name="Lapidus A."/>
            <person name="Barry K."/>
            <person name="Detter J.C."/>
            <person name="Glavina del Rio T."/>
            <person name="Hammon N."/>
            <person name="Israni S."/>
            <person name="Dalin E."/>
            <person name="Tice H."/>
            <person name="Pitluck S."/>
            <person name="Chain P."/>
            <person name="Malfatti S."/>
            <person name="Shin M."/>
            <person name="Vergez L."/>
            <person name="Schmutz J."/>
            <person name="Larimer F."/>
            <person name="Land M."/>
            <person name="Hauser L."/>
            <person name="Pelletier D.A."/>
            <person name="Kyrpides N."/>
            <person name="Kim E."/>
            <person name="Harwood C.S."/>
            <person name="Oda Y."/>
            <person name="Richardson P."/>
        </authorList>
    </citation>
    <scope>NUCLEOTIDE SEQUENCE [LARGE SCALE GENOMIC DNA]</scope>
    <source>
        <strain evidence="11">BisA53</strain>
    </source>
</reference>
<feature type="active site" evidence="5 6">
    <location>
        <position position="307"/>
    </location>
</feature>
<dbReference type="InterPro" id="IPR000673">
    <property type="entry name" value="Sig_transdc_resp-reg_Me-estase"/>
</dbReference>
<evidence type="ECO:0000256" key="3">
    <source>
        <dbReference type="ARBA" id="ARBA00022801"/>
    </source>
</evidence>
<dbReference type="HAMAP" id="MF_00099">
    <property type="entry name" value="CheB_chemtxs"/>
    <property type="match status" value="1"/>
</dbReference>
<dbReference type="InterPro" id="IPR001789">
    <property type="entry name" value="Sig_transdc_resp-reg_receiver"/>
</dbReference>
<feature type="domain" description="Response regulatory" evidence="9">
    <location>
        <begin position="3"/>
        <end position="119"/>
    </location>
</feature>
<dbReference type="CDD" id="cd17541">
    <property type="entry name" value="REC_CheB-like"/>
    <property type="match status" value="1"/>
</dbReference>
<evidence type="ECO:0000256" key="8">
    <source>
        <dbReference type="SAM" id="MobiDB-lite"/>
    </source>
</evidence>
<dbReference type="EMBL" id="CP000463">
    <property type="protein sequence ID" value="ABJ07565.1"/>
    <property type="molecule type" value="Genomic_DNA"/>
</dbReference>
<evidence type="ECO:0000256" key="5">
    <source>
        <dbReference type="HAMAP-Rule" id="MF_00099"/>
    </source>
</evidence>
<evidence type="ECO:0000256" key="7">
    <source>
        <dbReference type="PROSITE-ProRule" id="PRU00169"/>
    </source>
</evidence>
<dbReference type="GO" id="GO:0050568">
    <property type="term" value="F:protein-glutamine glutaminase activity"/>
    <property type="evidence" value="ECO:0007669"/>
    <property type="project" value="UniProtKB-UniRule"/>
</dbReference>
<dbReference type="Gene3D" id="3.40.50.180">
    <property type="entry name" value="Methylesterase CheB, C-terminal domain"/>
    <property type="match status" value="1"/>
</dbReference>
<dbReference type="eggNOG" id="COG2201">
    <property type="taxonomic scope" value="Bacteria"/>
</dbReference>
<feature type="compositionally biased region" description="Basic and acidic residues" evidence="8">
    <location>
        <begin position="143"/>
        <end position="156"/>
    </location>
</feature>
<keyword evidence="2 5" id="KW-0145">Chemotaxis</keyword>
<dbReference type="SUPFAM" id="SSF52738">
    <property type="entry name" value="Methylesterase CheB, C-terminal domain"/>
    <property type="match status" value="1"/>
</dbReference>
<dbReference type="PANTHER" id="PTHR42872:SF6">
    <property type="entry name" value="PROTEIN-GLUTAMATE METHYLESTERASE_PROTEIN-GLUTAMINE GLUTAMINASE"/>
    <property type="match status" value="1"/>
</dbReference>
<dbReference type="InterPro" id="IPR035909">
    <property type="entry name" value="CheB_C"/>
</dbReference>
<dbReference type="PIRSF" id="PIRSF000876">
    <property type="entry name" value="RR_chemtxs_CheB"/>
    <property type="match status" value="1"/>
</dbReference>
<dbReference type="Gene3D" id="3.40.50.2300">
    <property type="match status" value="1"/>
</dbReference>
<comment type="domain">
    <text evidence="5">Contains a C-terminal catalytic domain, and an N-terminal region which modulates catalytic activity.</text>
</comment>
<dbReference type="STRING" id="316055.RPE_3635"/>
<evidence type="ECO:0000256" key="6">
    <source>
        <dbReference type="PROSITE-ProRule" id="PRU00050"/>
    </source>
</evidence>
<comment type="function">
    <text evidence="5">Involved in chemotaxis. Part of a chemotaxis signal transduction system that modulates chemotaxis in response to various stimuli. Catalyzes the demethylation of specific methylglutamate residues introduced into the chemoreceptors (methyl-accepting chemotaxis proteins or MCP) by CheR. Also mediates the irreversible deamidation of specific glutamine residues to glutamic acid.</text>
</comment>
<comment type="catalytic activity">
    <reaction evidence="5">
        <text>L-glutaminyl-[protein] + H2O = L-glutamyl-[protein] + NH4(+)</text>
        <dbReference type="Rhea" id="RHEA:16441"/>
        <dbReference type="Rhea" id="RHEA-COMP:10207"/>
        <dbReference type="Rhea" id="RHEA-COMP:10208"/>
        <dbReference type="ChEBI" id="CHEBI:15377"/>
        <dbReference type="ChEBI" id="CHEBI:28938"/>
        <dbReference type="ChEBI" id="CHEBI:29973"/>
        <dbReference type="ChEBI" id="CHEBI:30011"/>
        <dbReference type="EC" id="3.5.1.44"/>
    </reaction>
</comment>
<accession>Q07KG9</accession>
<dbReference type="GO" id="GO:0008984">
    <property type="term" value="F:protein-glutamate methylesterase activity"/>
    <property type="evidence" value="ECO:0007669"/>
    <property type="project" value="UniProtKB-UniRule"/>
</dbReference>
<feature type="modified residue" description="4-aspartylphosphate" evidence="5 7">
    <location>
        <position position="53"/>
    </location>
</feature>
<dbReference type="EC" id="3.5.1.44" evidence="5"/>
<dbReference type="SUPFAM" id="SSF52172">
    <property type="entry name" value="CheY-like"/>
    <property type="match status" value="1"/>
</dbReference>
<dbReference type="Pfam" id="PF00072">
    <property type="entry name" value="Response_reg"/>
    <property type="match status" value="1"/>
</dbReference>
<dbReference type="EC" id="3.1.1.61" evidence="5"/>
<dbReference type="NCBIfam" id="NF001965">
    <property type="entry name" value="PRK00742.1"/>
    <property type="match status" value="1"/>
</dbReference>
<dbReference type="GO" id="GO:0006935">
    <property type="term" value="P:chemotaxis"/>
    <property type="evidence" value="ECO:0007669"/>
    <property type="project" value="UniProtKB-UniRule"/>
</dbReference>
<dbReference type="InterPro" id="IPR011006">
    <property type="entry name" value="CheY-like_superfamily"/>
</dbReference>
<dbReference type="KEGG" id="rpe:RPE_3635"/>
<dbReference type="HOGENOM" id="CLU_000445_51_0_5"/>
<sequence>MIKLLIADDSALMRKLLESIFRDEGDFDIQLARDGNEALALVHSFDPHVVTLDVQMPGIDGLTCLGQIMIEKPRPVVMISALTADGAEATLTAIELGAIDFIAKPSGTVSLEIDALRPLLVAKVRAAAKARIRPTLRLTERVRHQLRDARLPSEPRRRSRPAKPAAAKASAAPSSGLLLIGTSTGGPAALDIVLPQLPAQFPWPVLVAQHLPSTFTGPFAKRLDQICELNVVEVDRPMPLQPGTIYIGRGDADLIVAPRPSGMIAMSVPAQRDYPWHPSVERMVASALEHFDARQLVGVLMTGMGDDGAHAMTQLRAQGGRTIAEAESTAVVWGMPGELVHKGGADAVLPVEAIAQAAIEWVNADAIH</sequence>
<feature type="domain" description="CheB-type methylesterase" evidence="10">
    <location>
        <begin position="173"/>
        <end position="365"/>
    </location>
</feature>
<dbReference type="OrthoDB" id="9793421at2"/>
<proteinExistence type="inferred from homology"/>
<keyword evidence="5 7" id="KW-0597">Phosphoprotein</keyword>
<dbReference type="PANTHER" id="PTHR42872">
    <property type="entry name" value="PROTEIN-GLUTAMATE METHYLESTERASE/PROTEIN-GLUTAMINE GLUTAMINASE"/>
    <property type="match status" value="1"/>
</dbReference>
<protein>
    <recommendedName>
        <fullName evidence="5">Protein-glutamate methylesterase/protein-glutamine glutaminase</fullName>
        <ecNumber evidence="5">3.1.1.61</ecNumber>
        <ecNumber evidence="5">3.5.1.44</ecNumber>
    </recommendedName>
</protein>
<evidence type="ECO:0000256" key="2">
    <source>
        <dbReference type="ARBA" id="ARBA00022500"/>
    </source>
</evidence>
<dbReference type="InterPro" id="IPR008248">
    <property type="entry name" value="CheB-like"/>
</dbReference>
<comment type="similarity">
    <text evidence="5">Belongs to the CheB family.</text>
</comment>
<gene>
    <name evidence="5" type="primary">cheB</name>
    <name evidence="11" type="ordered locus">RPE_3635</name>
</gene>
<name>Q07KG9_RHOP5</name>
<keyword evidence="3 5" id="KW-0378">Hydrolase</keyword>
<dbReference type="SMART" id="SM00448">
    <property type="entry name" value="REC"/>
    <property type="match status" value="1"/>
</dbReference>
<dbReference type="PROSITE" id="PS50110">
    <property type="entry name" value="RESPONSE_REGULATORY"/>
    <property type="match status" value="1"/>
</dbReference>
<evidence type="ECO:0000259" key="10">
    <source>
        <dbReference type="PROSITE" id="PS50122"/>
    </source>
</evidence>
<feature type="active site" evidence="5 6">
    <location>
        <position position="183"/>
    </location>
</feature>
<evidence type="ECO:0000256" key="1">
    <source>
        <dbReference type="ARBA" id="ARBA00022490"/>
    </source>
</evidence>
<comment type="PTM">
    <text evidence="5">Phosphorylated by CheA. Phosphorylation of the N-terminal regulatory domain activates the methylesterase activity.</text>
</comment>
<comment type="catalytic activity">
    <reaction evidence="4 5">
        <text>[protein]-L-glutamate 5-O-methyl ester + H2O = L-glutamyl-[protein] + methanol + H(+)</text>
        <dbReference type="Rhea" id="RHEA:23236"/>
        <dbReference type="Rhea" id="RHEA-COMP:10208"/>
        <dbReference type="Rhea" id="RHEA-COMP:10311"/>
        <dbReference type="ChEBI" id="CHEBI:15377"/>
        <dbReference type="ChEBI" id="CHEBI:15378"/>
        <dbReference type="ChEBI" id="CHEBI:17790"/>
        <dbReference type="ChEBI" id="CHEBI:29973"/>
        <dbReference type="ChEBI" id="CHEBI:82795"/>
        <dbReference type="EC" id="3.1.1.61"/>
    </reaction>
</comment>
<evidence type="ECO:0000256" key="4">
    <source>
        <dbReference type="ARBA" id="ARBA00048267"/>
    </source>
</evidence>
<comment type="subcellular location">
    <subcellularLocation>
        <location evidence="5">Cytoplasm</location>
    </subcellularLocation>
</comment>
<feature type="active site" evidence="5 6">
    <location>
        <position position="210"/>
    </location>
</feature>
<dbReference type="GO" id="GO:0005737">
    <property type="term" value="C:cytoplasm"/>
    <property type="evidence" value="ECO:0007669"/>
    <property type="project" value="UniProtKB-SubCell"/>
</dbReference>
<dbReference type="Pfam" id="PF01339">
    <property type="entry name" value="CheB_methylest"/>
    <property type="match status" value="1"/>
</dbReference>
<feature type="region of interest" description="Disordered" evidence="8">
    <location>
        <begin position="143"/>
        <end position="170"/>
    </location>
</feature>
<keyword evidence="1 5" id="KW-0963">Cytoplasm</keyword>
<dbReference type="GO" id="GO:0000156">
    <property type="term" value="F:phosphorelay response regulator activity"/>
    <property type="evidence" value="ECO:0007669"/>
    <property type="project" value="InterPro"/>
</dbReference>
<dbReference type="AlphaFoldDB" id="Q07KG9"/>
<dbReference type="CDD" id="cd16432">
    <property type="entry name" value="CheB_Rec"/>
    <property type="match status" value="1"/>
</dbReference>
<dbReference type="PROSITE" id="PS50122">
    <property type="entry name" value="CHEB"/>
    <property type="match status" value="1"/>
</dbReference>